<sequence length="461" mass="50730">MSMVDHYRAEFLSHEPHLPGTAAWSRQRRRGAFDRFAEAGFPSFRQGTWKYTPIDTITRRRYGLWDGQWRDSGAQPAFDPERGNLSAFYLADPNSHRLVFLNGRHARWLSHLGDLPQGVIVGSLADNADNSDAPREALEEHLDRHVANADPLAGFAALNGAFWSDGAFIYLAPGAAVDAPIHLLFLSTLDDEEIITHPRILIVAEENSAVKVVEHFASVGGGGFTNVVTEISLGANANVRHCKIQDEARRSPHVAMLQVHQARDSHFASHSVSVGGRLTRNDINAVIGAEGGECMLDGLYMADGRQHVDYHTRIEHIKPHGASRQRYKGVLAGKAHGVFNGKVHVHPDAQHTDAKQRNENLLLSEDAQVDTEPQLDIFADDVQCAHGATVGQLDKDMLFYLRARGISADVALNLLTYGFVNEILELAPIEALKPKLGEIVLAKLPNVDVKDRIQQPMPPAA</sequence>
<feature type="domain" description="SUF system FeS cluster assembly SufBD core" evidence="2">
    <location>
        <begin position="191"/>
        <end position="419"/>
    </location>
</feature>
<dbReference type="InterPro" id="IPR055346">
    <property type="entry name" value="Fe-S_cluster_assembly_SufBD"/>
</dbReference>
<organism evidence="4">
    <name type="scientific">Candidatus Kentrum sp. LFY</name>
    <dbReference type="NCBI Taxonomy" id="2126342"/>
    <lineage>
        <taxon>Bacteria</taxon>
        <taxon>Pseudomonadati</taxon>
        <taxon>Pseudomonadota</taxon>
        <taxon>Gammaproteobacteria</taxon>
        <taxon>Candidatus Kentrum</taxon>
    </lineage>
</organism>
<dbReference type="InterPro" id="IPR011542">
    <property type="entry name" value="SUF_FeS_clus_asmbl_SufD"/>
</dbReference>
<dbReference type="InterPro" id="IPR037284">
    <property type="entry name" value="SUF_FeS_clus_asmbl_SufBD_sf"/>
</dbReference>
<evidence type="ECO:0000259" key="2">
    <source>
        <dbReference type="Pfam" id="PF01458"/>
    </source>
</evidence>
<dbReference type="InterPro" id="IPR000825">
    <property type="entry name" value="SUF_FeS_clus_asmbl_SufBD_core"/>
</dbReference>
<dbReference type="PANTHER" id="PTHR43575">
    <property type="entry name" value="PROTEIN ABCI7, CHLOROPLASTIC"/>
    <property type="match status" value="1"/>
</dbReference>
<gene>
    <name evidence="4" type="ORF">BECKLFY1418A_GA0070994_100539</name>
</gene>
<dbReference type="GO" id="GO:0016226">
    <property type="term" value="P:iron-sulfur cluster assembly"/>
    <property type="evidence" value="ECO:0007669"/>
    <property type="project" value="InterPro"/>
</dbReference>
<dbReference type="AlphaFoldDB" id="A0A450U9N5"/>
<dbReference type="PANTHER" id="PTHR43575:SF1">
    <property type="entry name" value="PROTEIN ABCI7, CHLOROPLASTIC"/>
    <property type="match status" value="1"/>
</dbReference>
<evidence type="ECO:0000256" key="1">
    <source>
        <dbReference type="ARBA" id="ARBA00043967"/>
    </source>
</evidence>
<evidence type="ECO:0000313" key="4">
    <source>
        <dbReference type="EMBL" id="VFJ88727.1"/>
    </source>
</evidence>
<dbReference type="SUPFAM" id="SSF101960">
    <property type="entry name" value="Stabilizer of iron transporter SufD"/>
    <property type="match status" value="1"/>
</dbReference>
<accession>A0A450U9N5</accession>
<reference evidence="4" key="1">
    <citation type="submission" date="2019-02" db="EMBL/GenBank/DDBJ databases">
        <authorList>
            <person name="Gruber-Vodicka R. H."/>
            <person name="Seah K. B. B."/>
        </authorList>
    </citation>
    <scope>NUCLEOTIDE SEQUENCE</scope>
    <source>
        <strain evidence="4">BECK_M6</strain>
    </source>
</reference>
<dbReference type="NCBIfam" id="TIGR01981">
    <property type="entry name" value="sufD"/>
    <property type="match status" value="1"/>
</dbReference>
<comment type="similarity">
    <text evidence="1">Belongs to the iron-sulfur cluster assembly SufBD family.</text>
</comment>
<protein>
    <submittedName>
        <fullName evidence="4">Iron-regulated ABC transporter permease protein SufD</fullName>
    </submittedName>
</protein>
<dbReference type="Pfam" id="PF01458">
    <property type="entry name" value="SUFBD_core"/>
    <property type="match status" value="1"/>
</dbReference>
<dbReference type="EMBL" id="CAADFH010000005">
    <property type="protein sequence ID" value="VFJ88727.1"/>
    <property type="molecule type" value="Genomic_DNA"/>
</dbReference>
<proteinExistence type="inferred from homology"/>
<dbReference type="Pfam" id="PF19295">
    <property type="entry name" value="SufBD_N"/>
    <property type="match status" value="1"/>
</dbReference>
<feature type="domain" description="SUF system FeS cluster assembly SufBD N-terminal" evidence="3">
    <location>
        <begin position="26"/>
        <end position="182"/>
    </location>
</feature>
<dbReference type="InterPro" id="IPR045595">
    <property type="entry name" value="SufBD_N"/>
</dbReference>
<name>A0A450U9N5_9GAMM</name>
<evidence type="ECO:0000259" key="3">
    <source>
        <dbReference type="Pfam" id="PF19295"/>
    </source>
</evidence>